<dbReference type="EMBL" id="FNEI01000024">
    <property type="protein sequence ID" value="SDK00365.1"/>
    <property type="molecule type" value="Genomic_DNA"/>
</dbReference>
<dbReference type="GO" id="GO:0004777">
    <property type="term" value="F:succinate-semialdehyde dehydrogenase (NAD+) activity"/>
    <property type="evidence" value="ECO:0007669"/>
    <property type="project" value="TreeGrafter"/>
</dbReference>
<dbReference type="AlphaFoldDB" id="A0A1G8YDR7"/>
<evidence type="ECO:0000313" key="4">
    <source>
        <dbReference type="Proteomes" id="UP000182130"/>
    </source>
</evidence>
<keyword evidence="4" id="KW-1185">Reference proteome</keyword>
<protein>
    <submittedName>
        <fullName evidence="3">Succinate-semialdehyde dehydrogenase / glutarate-semialdehyde dehydrogenase</fullName>
    </submittedName>
</protein>
<dbReference type="STRING" id="1045773.SAMN05216555_1241"/>
<dbReference type="PANTHER" id="PTHR43353">
    <property type="entry name" value="SUCCINATE-SEMIALDEHYDE DEHYDROGENASE, MITOCHONDRIAL"/>
    <property type="match status" value="1"/>
</dbReference>
<organism evidence="3 4">
    <name type="scientific">Arthrobacter cupressi</name>
    <dbReference type="NCBI Taxonomy" id="1045773"/>
    <lineage>
        <taxon>Bacteria</taxon>
        <taxon>Bacillati</taxon>
        <taxon>Actinomycetota</taxon>
        <taxon>Actinomycetes</taxon>
        <taxon>Micrococcales</taxon>
        <taxon>Micrococcaceae</taxon>
        <taxon>Arthrobacter</taxon>
    </lineage>
</organism>
<dbReference type="InterPro" id="IPR050740">
    <property type="entry name" value="Aldehyde_DH_Superfamily"/>
</dbReference>
<evidence type="ECO:0000313" key="3">
    <source>
        <dbReference type="EMBL" id="SDK00365.1"/>
    </source>
</evidence>
<evidence type="ECO:0000256" key="1">
    <source>
        <dbReference type="ARBA" id="ARBA00023002"/>
    </source>
</evidence>
<dbReference type="OrthoDB" id="4171566at2"/>
<dbReference type="Pfam" id="PF00171">
    <property type="entry name" value="Aldedh"/>
    <property type="match status" value="1"/>
</dbReference>
<dbReference type="PANTHER" id="PTHR43353:SF5">
    <property type="entry name" value="SUCCINATE-SEMIALDEHYDE DEHYDROGENASE, MITOCHONDRIAL"/>
    <property type="match status" value="1"/>
</dbReference>
<accession>A0A1G8YDR7</accession>
<dbReference type="GO" id="GO:0009450">
    <property type="term" value="P:gamma-aminobutyric acid catabolic process"/>
    <property type="evidence" value="ECO:0007669"/>
    <property type="project" value="TreeGrafter"/>
</dbReference>
<proteinExistence type="predicted"/>
<dbReference type="Gene3D" id="3.40.605.10">
    <property type="entry name" value="Aldehyde Dehydrogenase, Chain A, domain 1"/>
    <property type="match status" value="1"/>
</dbReference>
<sequence>MSTSFDPSGLHTELFIDGAWQKAAGGATFAVENPATHEVIAHVADGGPEEARAAIEAAGRAQAEWAKSTPRQRADILRRAFELVIANTDRLASIMTAEMGKPLAEAKGEVAYGAEMLRWFSEEAVRIGGDQATSVDGNTR</sequence>
<name>A0A1G8YDR7_9MICC</name>
<keyword evidence="1" id="KW-0560">Oxidoreductase</keyword>
<dbReference type="RefSeq" id="WP_139163447.1">
    <property type="nucleotide sequence ID" value="NZ_FNEI01000024.1"/>
</dbReference>
<gene>
    <name evidence="3" type="ORF">SAMN05216555_1241</name>
</gene>
<dbReference type="SUPFAM" id="SSF53720">
    <property type="entry name" value="ALDH-like"/>
    <property type="match status" value="1"/>
</dbReference>
<evidence type="ECO:0000259" key="2">
    <source>
        <dbReference type="Pfam" id="PF00171"/>
    </source>
</evidence>
<dbReference type="Proteomes" id="UP000182130">
    <property type="component" value="Unassembled WGS sequence"/>
</dbReference>
<dbReference type="InterPro" id="IPR016162">
    <property type="entry name" value="Ald_DH_N"/>
</dbReference>
<dbReference type="InterPro" id="IPR016161">
    <property type="entry name" value="Ald_DH/histidinol_DH"/>
</dbReference>
<feature type="non-terminal residue" evidence="3">
    <location>
        <position position="140"/>
    </location>
</feature>
<dbReference type="InterPro" id="IPR015590">
    <property type="entry name" value="Aldehyde_DH_dom"/>
</dbReference>
<feature type="domain" description="Aldehyde dehydrogenase" evidence="2">
    <location>
        <begin position="20"/>
        <end position="134"/>
    </location>
</feature>
<reference evidence="4" key="1">
    <citation type="submission" date="2016-10" db="EMBL/GenBank/DDBJ databases">
        <authorList>
            <person name="Varghese N."/>
            <person name="Submissions S."/>
        </authorList>
    </citation>
    <scope>NUCLEOTIDE SEQUENCE [LARGE SCALE GENOMIC DNA]</scope>
    <source>
        <strain evidence="4">CGMCC 1.10783</strain>
    </source>
</reference>